<dbReference type="EMBL" id="CP011307">
    <property type="protein sequence ID" value="ALP94265.1"/>
    <property type="molecule type" value="Genomic_DNA"/>
</dbReference>
<evidence type="ECO:0000313" key="6">
    <source>
        <dbReference type="EMBL" id="ALP94265.1"/>
    </source>
</evidence>
<dbReference type="GO" id="GO:0003700">
    <property type="term" value="F:DNA-binding transcription factor activity"/>
    <property type="evidence" value="ECO:0007669"/>
    <property type="project" value="InterPro"/>
</dbReference>
<name>A0A0S2W4K7_9FIRM</name>
<dbReference type="GO" id="GO:0032993">
    <property type="term" value="C:protein-DNA complex"/>
    <property type="evidence" value="ECO:0007669"/>
    <property type="project" value="TreeGrafter"/>
</dbReference>
<dbReference type="InterPro" id="IPR005119">
    <property type="entry name" value="LysR_subst-bd"/>
</dbReference>
<comment type="similarity">
    <text evidence="1">Belongs to the LysR transcriptional regulatory family.</text>
</comment>
<dbReference type="InterPro" id="IPR036388">
    <property type="entry name" value="WH-like_DNA-bd_sf"/>
</dbReference>
<dbReference type="SUPFAM" id="SSF53850">
    <property type="entry name" value="Periplasmic binding protein-like II"/>
    <property type="match status" value="1"/>
</dbReference>
<dbReference type="GO" id="GO:0003677">
    <property type="term" value="F:DNA binding"/>
    <property type="evidence" value="ECO:0007669"/>
    <property type="project" value="UniProtKB-KW"/>
</dbReference>
<keyword evidence="4" id="KW-0804">Transcription</keyword>
<dbReference type="Gene3D" id="3.40.190.290">
    <property type="match status" value="1"/>
</dbReference>
<dbReference type="PANTHER" id="PTHR30346">
    <property type="entry name" value="TRANSCRIPTIONAL DUAL REGULATOR HCAR-RELATED"/>
    <property type="match status" value="1"/>
</dbReference>
<dbReference type="AlphaFoldDB" id="A0A0S2W4K7"/>
<dbReference type="PANTHER" id="PTHR30346:SF0">
    <property type="entry name" value="HCA OPERON TRANSCRIPTIONAL ACTIVATOR HCAR"/>
    <property type="match status" value="1"/>
</dbReference>
<feature type="domain" description="HTH lysR-type" evidence="5">
    <location>
        <begin position="1"/>
        <end position="58"/>
    </location>
</feature>
<organism evidence="6 7">
    <name type="scientific">Intestinimonas butyriciproducens</name>
    <dbReference type="NCBI Taxonomy" id="1297617"/>
    <lineage>
        <taxon>Bacteria</taxon>
        <taxon>Bacillati</taxon>
        <taxon>Bacillota</taxon>
        <taxon>Clostridia</taxon>
        <taxon>Eubacteriales</taxon>
        <taxon>Intestinimonas</taxon>
    </lineage>
</organism>
<dbReference type="Gene3D" id="1.10.10.10">
    <property type="entry name" value="Winged helix-like DNA-binding domain superfamily/Winged helix DNA-binding domain"/>
    <property type="match status" value="1"/>
</dbReference>
<gene>
    <name evidence="6" type="ORF">IB211_01874c</name>
</gene>
<evidence type="ECO:0000256" key="3">
    <source>
        <dbReference type="ARBA" id="ARBA00023125"/>
    </source>
</evidence>
<dbReference type="Pfam" id="PF03466">
    <property type="entry name" value="LysR_substrate"/>
    <property type="match status" value="1"/>
</dbReference>
<proteinExistence type="inferred from homology"/>
<dbReference type="STRING" id="1297617.IB211_01874c"/>
<dbReference type="InterPro" id="IPR000847">
    <property type="entry name" value="LysR_HTH_N"/>
</dbReference>
<protein>
    <recommendedName>
        <fullName evidence="5">HTH lysR-type domain-containing protein</fullName>
    </recommendedName>
</protein>
<accession>A0A0S2W4K7</accession>
<sequence>MDIRDLESILAVFRHKSFSEAAYQTDFSLSAISKQVGRVEKEFGLKLFERKTKANLMTLTPEGESVLPAVERVVMEYENMLWQIENCKTDKQRSLSIGYVPLIGTIGERRILADYFVKYPKTEVIQVILFRKDLLHLLFSGKLDGIFIMLFGNYEGNREAWEALSNNELKTISTMKGDRLWVGISAKHPLAGHDSINLADLKDETFIFSSAQNPLYFPSMIHRVLELSGVPEAVFKTRFVDFIHKEVILDLVASGNGVLLQACMPPHRCEDIQFLPVRDWNVETTGLFVYRKSNTTRVLRDFIRCVESYTKQIQQEG</sequence>
<keyword evidence="3" id="KW-0238">DNA-binding</keyword>
<keyword evidence="2" id="KW-0805">Transcription regulation</keyword>
<evidence type="ECO:0000259" key="5">
    <source>
        <dbReference type="PROSITE" id="PS50931"/>
    </source>
</evidence>
<evidence type="ECO:0000256" key="1">
    <source>
        <dbReference type="ARBA" id="ARBA00009437"/>
    </source>
</evidence>
<dbReference type="Pfam" id="PF00126">
    <property type="entry name" value="HTH_1"/>
    <property type="match status" value="1"/>
</dbReference>
<reference evidence="7" key="2">
    <citation type="submission" date="2015-04" db="EMBL/GenBank/DDBJ databases">
        <title>A butyrogenic pathway from the amino acid lysine in a human gut commensal.</title>
        <authorList>
            <person name="de Vos W.M."/>
            <person name="Bui N.T.P."/>
            <person name="Plugge C.M."/>
            <person name="Ritari J."/>
        </authorList>
    </citation>
    <scope>NUCLEOTIDE SEQUENCE [LARGE SCALE GENOMIC DNA]</scope>
    <source>
        <strain evidence="7">AF211</strain>
    </source>
</reference>
<dbReference type="RefSeq" id="WP_058117841.1">
    <property type="nucleotide sequence ID" value="NZ_CP011307.1"/>
</dbReference>
<dbReference type="Proteomes" id="UP000064844">
    <property type="component" value="Chromosome"/>
</dbReference>
<reference evidence="6 7" key="1">
    <citation type="journal article" date="2015" name="Nat. Commun.">
        <title>Production of butyrate from lysine and the Amadori product fructoselysine by a human gut commensal.</title>
        <authorList>
            <person name="Bui T.P."/>
            <person name="Ritari J."/>
            <person name="Boeren S."/>
            <person name="de Waard P."/>
            <person name="Plugge C.M."/>
            <person name="de Vos W.M."/>
        </authorList>
    </citation>
    <scope>NUCLEOTIDE SEQUENCE [LARGE SCALE GENOMIC DNA]</scope>
    <source>
        <strain evidence="6 7">AF211</strain>
    </source>
</reference>
<evidence type="ECO:0000313" key="7">
    <source>
        <dbReference type="Proteomes" id="UP000064844"/>
    </source>
</evidence>
<dbReference type="SUPFAM" id="SSF46785">
    <property type="entry name" value="Winged helix' DNA-binding domain"/>
    <property type="match status" value="1"/>
</dbReference>
<keyword evidence="7" id="KW-1185">Reference proteome</keyword>
<dbReference type="KEGG" id="ibu:IB211_01874c"/>
<dbReference type="PROSITE" id="PS50931">
    <property type="entry name" value="HTH_LYSR"/>
    <property type="match status" value="1"/>
</dbReference>
<evidence type="ECO:0000256" key="2">
    <source>
        <dbReference type="ARBA" id="ARBA00023015"/>
    </source>
</evidence>
<dbReference type="InterPro" id="IPR036390">
    <property type="entry name" value="WH_DNA-bd_sf"/>
</dbReference>
<evidence type="ECO:0000256" key="4">
    <source>
        <dbReference type="ARBA" id="ARBA00023163"/>
    </source>
</evidence>